<keyword evidence="1" id="KW-1133">Transmembrane helix</keyword>
<keyword evidence="3" id="KW-1185">Reference proteome</keyword>
<feature type="transmembrane region" description="Helical" evidence="1">
    <location>
        <begin position="390"/>
        <end position="413"/>
    </location>
</feature>
<feature type="transmembrane region" description="Helical" evidence="1">
    <location>
        <begin position="43"/>
        <end position="63"/>
    </location>
</feature>
<dbReference type="Proteomes" id="UP000838412">
    <property type="component" value="Chromosome 12"/>
</dbReference>
<gene>
    <name evidence="2" type="primary">Hypp6396</name>
    <name evidence="2" type="ORF">BLAG_LOCUS5207</name>
</gene>
<feature type="transmembrane region" description="Helical" evidence="1">
    <location>
        <begin position="223"/>
        <end position="240"/>
    </location>
</feature>
<protein>
    <submittedName>
        <fullName evidence="2">Hypp6396 protein</fullName>
    </submittedName>
</protein>
<organism evidence="2 3">
    <name type="scientific">Branchiostoma lanceolatum</name>
    <name type="common">Common lancelet</name>
    <name type="synonym">Amphioxus lanceolatum</name>
    <dbReference type="NCBI Taxonomy" id="7740"/>
    <lineage>
        <taxon>Eukaryota</taxon>
        <taxon>Metazoa</taxon>
        <taxon>Chordata</taxon>
        <taxon>Cephalochordata</taxon>
        <taxon>Leptocardii</taxon>
        <taxon>Amphioxiformes</taxon>
        <taxon>Branchiostomatidae</taxon>
        <taxon>Branchiostoma</taxon>
    </lineage>
</organism>
<keyword evidence="1" id="KW-0472">Membrane</keyword>
<evidence type="ECO:0000313" key="2">
    <source>
        <dbReference type="EMBL" id="CAH1241706.1"/>
    </source>
</evidence>
<feature type="transmembrane region" description="Helical" evidence="1">
    <location>
        <begin position="180"/>
        <end position="203"/>
    </location>
</feature>
<proteinExistence type="predicted"/>
<dbReference type="OrthoDB" id="10024916at2759"/>
<evidence type="ECO:0000313" key="3">
    <source>
        <dbReference type="Proteomes" id="UP000838412"/>
    </source>
</evidence>
<dbReference type="AlphaFoldDB" id="A0A8J9YTZ3"/>
<evidence type="ECO:0000256" key="1">
    <source>
        <dbReference type="SAM" id="Phobius"/>
    </source>
</evidence>
<name>A0A8J9YTZ3_BRALA</name>
<accession>A0A8J9YTZ3</accession>
<sequence>MFTRYVSSPTGAETSTRRLSEMRTMLQTESYLFYRKTSRCRRALATSLVLCLLLACCLLGGFLNRCRGGYVDFGSMMGYWPAHVTSRLIVAVPTGLVVWLASQNFRAGLSVCLMTWFSLYVGWGPYMSMGEDTAGYNSRSGVFDWALGRQMQNWSYPRRVVRDYTGMSLRGLIWTTPQGYVLYHLGLGWCPSLSGSLMGLVYFAGNYGNTPLCKSAACSEYLWGIWVWLVLLTSSLYGAVTRARSTYPDVHPESSGVPQPSSKLESTFSKVVFELFHFVFGLILGSSTCYYALVEQEDWKNKGQTFFGLFTGFGFLVSTQFLHLGMLKKKRERSAHVHGQAPVEDAESTTLLLSPSPVTDEVVTPHPTSRKIYEFFEINVELSVFKWLHLLLGVVSFLGTIVAFVLTIMTLVWNIHTPRFLEDTADICNCTFSGI</sequence>
<dbReference type="EMBL" id="OV696697">
    <property type="protein sequence ID" value="CAH1241706.1"/>
    <property type="molecule type" value="Genomic_DNA"/>
</dbReference>
<reference evidence="2" key="1">
    <citation type="submission" date="2022-01" db="EMBL/GenBank/DDBJ databases">
        <authorList>
            <person name="Braso-Vives M."/>
        </authorList>
    </citation>
    <scope>NUCLEOTIDE SEQUENCE</scope>
</reference>
<feature type="transmembrane region" description="Helical" evidence="1">
    <location>
        <begin position="84"/>
        <end position="101"/>
    </location>
</feature>
<feature type="transmembrane region" description="Helical" evidence="1">
    <location>
        <begin position="305"/>
        <end position="324"/>
    </location>
</feature>
<keyword evidence="1" id="KW-0812">Transmembrane</keyword>
<feature type="transmembrane region" description="Helical" evidence="1">
    <location>
        <begin position="107"/>
        <end position="126"/>
    </location>
</feature>
<feature type="transmembrane region" description="Helical" evidence="1">
    <location>
        <begin position="271"/>
        <end position="293"/>
    </location>
</feature>